<keyword evidence="1" id="KW-0677">Repeat</keyword>
<dbReference type="FunFam" id="1.10.10.60:FF:000010">
    <property type="entry name" value="Transcriptional activator Myb isoform A"/>
    <property type="match status" value="1"/>
</dbReference>
<dbReference type="PANTHER" id="PTHR45614:SF74">
    <property type="entry name" value="MYB DOMAIN PROTEIN 118"/>
    <property type="match status" value="1"/>
</dbReference>
<sequence>MAFNNSILANRVCASVLTGDEAAVSYLASSSHGGPQFEHNLVAPSSMQAGGAQFMDVPLDVSSLVARIGMTPAGFEMPEGAIVASSYNTLGGVPIDVEEVSQPQTGSNDKPVPFKGSWTEEEDSILKDMVTQLGERKWSVIAQSLPGRIGKQCRERWINHLRPDIKQNDIWTEEDDKMLIGAHKYFGNRWSSIARFLPGRSENAIKNHWNATRRSLKAKRRLKKKKSEQQVSPGQLSVLEEYIRSLSPDSESAAPAAATSPPLQGPTYSGPIVPEAAHPPAPEMEMNFNAANPAGPPLSPHLPGMIHHSMPQLPDLNISCDPQEAGYMSYAMYAPSPAPQLQLVTQYPQQATFSWFPFVEYLTALNTGLAAGPSSYYPGGSSSNAGANGYYSGAGAGYYYSEAGPSNAGGSGGEPAGDTGDVVELASREFLAPSNGEATLDLTRFE</sequence>
<dbReference type="GO" id="GO:0005634">
    <property type="term" value="C:nucleus"/>
    <property type="evidence" value="ECO:0007669"/>
    <property type="project" value="TreeGrafter"/>
</dbReference>
<evidence type="ECO:0000313" key="5">
    <source>
        <dbReference type="EMBL" id="RLN23161.1"/>
    </source>
</evidence>
<feature type="domain" description="HTH myb-type" evidence="4">
    <location>
        <begin position="171"/>
        <end position="217"/>
    </location>
</feature>
<dbReference type="InterPro" id="IPR001005">
    <property type="entry name" value="SANT/Myb"/>
</dbReference>
<organism evidence="5 6">
    <name type="scientific">Panicum miliaceum</name>
    <name type="common">Proso millet</name>
    <name type="synonym">Broomcorn millet</name>
    <dbReference type="NCBI Taxonomy" id="4540"/>
    <lineage>
        <taxon>Eukaryota</taxon>
        <taxon>Viridiplantae</taxon>
        <taxon>Streptophyta</taxon>
        <taxon>Embryophyta</taxon>
        <taxon>Tracheophyta</taxon>
        <taxon>Spermatophyta</taxon>
        <taxon>Magnoliopsida</taxon>
        <taxon>Liliopsida</taxon>
        <taxon>Poales</taxon>
        <taxon>Poaceae</taxon>
        <taxon>PACMAD clade</taxon>
        <taxon>Panicoideae</taxon>
        <taxon>Panicodae</taxon>
        <taxon>Paniceae</taxon>
        <taxon>Panicinae</taxon>
        <taxon>Panicum</taxon>
        <taxon>Panicum sect. Panicum</taxon>
    </lineage>
</organism>
<keyword evidence="6" id="KW-1185">Reference proteome</keyword>
<dbReference type="InterPro" id="IPR009057">
    <property type="entry name" value="Homeodomain-like_sf"/>
</dbReference>
<dbReference type="GO" id="GO:0000981">
    <property type="term" value="F:DNA-binding transcription factor activity, RNA polymerase II-specific"/>
    <property type="evidence" value="ECO:0007669"/>
    <property type="project" value="TreeGrafter"/>
</dbReference>
<accession>A0A3L6SKL5</accession>
<proteinExistence type="predicted"/>
<dbReference type="InterPro" id="IPR050560">
    <property type="entry name" value="MYB_TF"/>
</dbReference>
<dbReference type="AlphaFoldDB" id="A0A3L6SKL5"/>
<evidence type="ECO:0000313" key="6">
    <source>
        <dbReference type="Proteomes" id="UP000275267"/>
    </source>
</evidence>
<dbReference type="Gene3D" id="1.10.10.60">
    <property type="entry name" value="Homeodomain-like"/>
    <property type="match status" value="2"/>
</dbReference>
<dbReference type="PANTHER" id="PTHR45614">
    <property type="entry name" value="MYB PROTEIN-RELATED"/>
    <property type="match status" value="1"/>
</dbReference>
<keyword evidence="2" id="KW-0238">DNA-binding</keyword>
<evidence type="ECO:0000259" key="3">
    <source>
        <dbReference type="PROSITE" id="PS50090"/>
    </source>
</evidence>
<evidence type="ECO:0000259" key="4">
    <source>
        <dbReference type="PROSITE" id="PS51294"/>
    </source>
</evidence>
<dbReference type="CDD" id="cd00167">
    <property type="entry name" value="SANT"/>
    <property type="match status" value="2"/>
</dbReference>
<comment type="caution">
    <text evidence="5">The sequence shown here is derived from an EMBL/GenBank/DDBJ whole genome shotgun (WGS) entry which is preliminary data.</text>
</comment>
<dbReference type="EMBL" id="PQIB02000004">
    <property type="protein sequence ID" value="RLN23161.1"/>
    <property type="molecule type" value="Genomic_DNA"/>
</dbReference>
<feature type="domain" description="HTH myb-type" evidence="4">
    <location>
        <begin position="115"/>
        <end position="165"/>
    </location>
</feature>
<dbReference type="OrthoDB" id="2143914at2759"/>
<protein>
    <recommendedName>
        <fullName evidence="7">Transcription factor MYB98-like</fullName>
    </recommendedName>
</protein>
<dbReference type="PROSITE" id="PS50090">
    <property type="entry name" value="MYB_LIKE"/>
    <property type="match status" value="2"/>
</dbReference>
<dbReference type="Proteomes" id="UP000275267">
    <property type="component" value="Unassembled WGS sequence"/>
</dbReference>
<evidence type="ECO:0008006" key="7">
    <source>
        <dbReference type="Google" id="ProtNLM"/>
    </source>
</evidence>
<reference evidence="6" key="1">
    <citation type="journal article" date="2019" name="Nat. Commun.">
        <title>The genome of broomcorn millet.</title>
        <authorList>
            <person name="Zou C."/>
            <person name="Miki D."/>
            <person name="Li D."/>
            <person name="Tang Q."/>
            <person name="Xiao L."/>
            <person name="Rajput S."/>
            <person name="Deng P."/>
            <person name="Jia W."/>
            <person name="Huang R."/>
            <person name="Zhang M."/>
            <person name="Sun Y."/>
            <person name="Hu J."/>
            <person name="Fu X."/>
            <person name="Schnable P.S."/>
            <person name="Li F."/>
            <person name="Zhang H."/>
            <person name="Feng B."/>
            <person name="Zhu X."/>
            <person name="Liu R."/>
            <person name="Schnable J.C."/>
            <person name="Zhu J.-K."/>
            <person name="Zhang H."/>
        </authorList>
    </citation>
    <scope>NUCLEOTIDE SEQUENCE [LARGE SCALE GENOMIC DNA]</scope>
</reference>
<evidence type="ECO:0000256" key="2">
    <source>
        <dbReference type="ARBA" id="ARBA00023125"/>
    </source>
</evidence>
<dbReference type="GO" id="GO:0000978">
    <property type="term" value="F:RNA polymerase II cis-regulatory region sequence-specific DNA binding"/>
    <property type="evidence" value="ECO:0007669"/>
    <property type="project" value="TreeGrafter"/>
</dbReference>
<dbReference type="SUPFAM" id="SSF46689">
    <property type="entry name" value="Homeodomain-like"/>
    <property type="match status" value="1"/>
</dbReference>
<evidence type="ECO:0000256" key="1">
    <source>
        <dbReference type="ARBA" id="ARBA00022737"/>
    </source>
</evidence>
<dbReference type="STRING" id="4540.A0A3L6SKL5"/>
<feature type="domain" description="Myb-like" evidence="3">
    <location>
        <begin position="110"/>
        <end position="161"/>
    </location>
</feature>
<dbReference type="SMART" id="SM00717">
    <property type="entry name" value="SANT"/>
    <property type="match status" value="2"/>
</dbReference>
<name>A0A3L6SKL5_PANMI</name>
<feature type="domain" description="Myb-like" evidence="3">
    <location>
        <begin position="171"/>
        <end position="213"/>
    </location>
</feature>
<dbReference type="InterPro" id="IPR017930">
    <property type="entry name" value="Myb_dom"/>
</dbReference>
<dbReference type="PROSITE" id="PS51294">
    <property type="entry name" value="HTH_MYB"/>
    <property type="match status" value="2"/>
</dbReference>
<gene>
    <name evidence="5" type="ORF">C2845_PM07G29140</name>
</gene>
<dbReference type="Pfam" id="PF00249">
    <property type="entry name" value="Myb_DNA-binding"/>
    <property type="match status" value="2"/>
</dbReference>